<protein>
    <submittedName>
        <fullName evidence="1">VPA1262 family N-terminal domain-containing protein</fullName>
    </submittedName>
</protein>
<comment type="caution">
    <text evidence="1">The sequence shown here is derived from an EMBL/GenBank/DDBJ whole genome shotgun (WGS) entry which is preliminary data.</text>
</comment>
<dbReference type="RefSeq" id="WP_138729575.1">
    <property type="nucleotide sequence ID" value="NZ_SRMP02000002.1"/>
</dbReference>
<gene>
    <name evidence="1" type="ORF">E5L68_003020</name>
</gene>
<reference evidence="1 2" key="1">
    <citation type="submission" date="2024-12" db="EMBL/GenBank/DDBJ databases">
        <authorList>
            <person name="Hu S."/>
        </authorList>
    </citation>
    <scope>NUCLEOTIDE SEQUENCE [LARGE SCALE GENOMIC DNA]</scope>
    <source>
        <strain evidence="1 2">P-25</strain>
    </source>
</reference>
<evidence type="ECO:0000313" key="2">
    <source>
        <dbReference type="Proteomes" id="UP001517367"/>
    </source>
</evidence>
<accession>A0ABW9JGP4</accession>
<keyword evidence="2" id="KW-1185">Reference proteome</keyword>
<organism evidence="1 2">
    <name type="scientific">Pedobacter helvus</name>
    <dbReference type="NCBI Taxonomy" id="2563444"/>
    <lineage>
        <taxon>Bacteria</taxon>
        <taxon>Pseudomonadati</taxon>
        <taxon>Bacteroidota</taxon>
        <taxon>Sphingobacteriia</taxon>
        <taxon>Sphingobacteriales</taxon>
        <taxon>Sphingobacteriaceae</taxon>
        <taxon>Pedobacter</taxon>
    </lineage>
</organism>
<dbReference type="NCBIfam" id="NF040700">
    <property type="entry name" value="VPA1262_N_dom"/>
    <property type="match status" value="1"/>
</dbReference>
<dbReference type="EMBL" id="SRMP02000002">
    <property type="protein sequence ID" value="MFN0290343.1"/>
    <property type="molecule type" value="Genomic_DNA"/>
</dbReference>
<dbReference type="Proteomes" id="UP001517367">
    <property type="component" value="Unassembled WGS sequence"/>
</dbReference>
<evidence type="ECO:0000313" key="1">
    <source>
        <dbReference type="EMBL" id="MFN0290343.1"/>
    </source>
</evidence>
<sequence>MLADFNLLIATGNIGFYNSCEITQLYLMDKSDNSLTNFFILAVLQEAPFSTRNHKFIGDRINISETVSLGIQQYHLNIQEARSVFQELNEFKRWNYEGNTSLKLNVEKQLPKQYVVPNSNVNTALKNNFDGGCYTLEFFDETKENLSYLLDYNNRQKYEALCQRIKKAIPLDLTTLRDRVGNIVFQFPITLIDVHTSSLTDNTGIAISFGWHRLVQQIPDCLIDANSVLDNNIMGSSLVEYNKQDKQIVSTGNNHQITTIEIRREEPDLLLSYFNGAYLNSISTKMGVINPEPRMFELDGNIEKVDIASIQKFTTGERSEKDYRQHIASRLYNAERAGLEKSLSFKQYGLNGKARNEALKDLRTLIEQHDEAGICLWDPYLRPEDIFQTLYFSKSAGVPLRAIGAINKQVAKIYGYVKRPPKKSKLERILDVIFEKEEKEKAKDYIPIVLNDFESKFANPNNNNLGLNLEFRCQRPGYGWNFHDRFLIFPATEDRPPKVYSLGTSMNSFGDNHHHILQEVSYPQRVIDAFEELWEQLNQAECIVWKSR</sequence>
<proteinExistence type="predicted"/>
<name>A0ABW9JGP4_9SPHI</name>